<feature type="domain" description="Protein argonaute N-terminal" evidence="4">
    <location>
        <begin position="2886"/>
        <end position="2974"/>
    </location>
</feature>
<feature type="compositionally biased region" description="Polar residues" evidence="3">
    <location>
        <begin position="1587"/>
        <end position="1599"/>
    </location>
</feature>
<feature type="compositionally biased region" description="Polar residues" evidence="3">
    <location>
        <begin position="904"/>
        <end position="928"/>
    </location>
</feature>
<evidence type="ECO:0000256" key="1">
    <source>
        <dbReference type="ARBA" id="ARBA00004496"/>
    </source>
</evidence>
<feature type="compositionally biased region" description="Low complexity" evidence="3">
    <location>
        <begin position="936"/>
        <end position="952"/>
    </location>
</feature>
<feature type="compositionally biased region" description="Low complexity" evidence="3">
    <location>
        <begin position="777"/>
        <end position="825"/>
    </location>
</feature>
<dbReference type="EMBL" id="CAJMWW010000051">
    <property type="protein sequence ID" value="CAE6405196.1"/>
    <property type="molecule type" value="Genomic_DNA"/>
</dbReference>
<dbReference type="GO" id="GO:0005869">
    <property type="term" value="C:dynactin complex"/>
    <property type="evidence" value="ECO:0007669"/>
    <property type="project" value="InterPro"/>
</dbReference>
<dbReference type="GO" id="GO:0007017">
    <property type="term" value="P:microtubule-based process"/>
    <property type="evidence" value="ECO:0007669"/>
    <property type="project" value="InterPro"/>
</dbReference>
<feature type="compositionally biased region" description="Polar residues" evidence="3">
    <location>
        <begin position="967"/>
        <end position="978"/>
    </location>
</feature>
<feature type="compositionally biased region" description="Basic and acidic residues" evidence="3">
    <location>
        <begin position="428"/>
        <end position="444"/>
    </location>
</feature>
<feature type="compositionally biased region" description="Low complexity" evidence="3">
    <location>
        <begin position="446"/>
        <end position="472"/>
    </location>
</feature>
<evidence type="ECO:0000256" key="3">
    <source>
        <dbReference type="SAM" id="MobiDB-lite"/>
    </source>
</evidence>
<feature type="region of interest" description="Disordered" evidence="3">
    <location>
        <begin position="2285"/>
        <end position="2351"/>
    </location>
</feature>
<feature type="region of interest" description="Disordered" evidence="3">
    <location>
        <begin position="2371"/>
        <end position="2414"/>
    </location>
</feature>
<feature type="compositionally biased region" description="Low complexity" evidence="3">
    <location>
        <begin position="2720"/>
        <end position="2738"/>
    </location>
</feature>
<feature type="compositionally biased region" description="Low complexity" evidence="3">
    <location>
        <begin position="728"/>
        <end position="741"/>
    </location>
</feature>
<gene>
    <name evidence="5" type="ORF">RDB_LOCUS13089</name>
</gene>
<feature type="region of interest" description="Disordered" evidence="3">
    <location>
        <begin position="2610"/>
        <end position="2738"/>
    </location>
</feature>
<reference evidence="5" key="1">
    <citation type="submission" date="2021-01" db="EMBL/GenBank/DDBJ databases">
        <authorList>
            <person name="Kaushik A."/>
        </authorList>
    </citation>
    <scope>NUCLEOTIDE SEQUENCE</scope>
    <source>
        <strain evidence="5">AG3-T5</strain>
    </source>
</reference>
<feature type="compositionally biased region" description="Gly residues" evidence="3">
    <location>
        <begin position="1087"/>
        <end position="1099"/>
    </location>
</feature>
<feature type="compositionally biased region" description="Basic residues" evidence="3">
    <location>
        <begin position="2015"/>
        <end position="2025"/>
    </location>
</feature>
<feature type="compositionally biased region" description="Basic and acidic residues" evidence="3">
    <location>
        <begin position="166"/>
        <end position="175"/>
    </location>
</feature>
<feature type="compositionally biased region" description="Polar residues" evidence="3">
    <location>
        <begin position="505"/>
        <end position="524"/>
    </location>
</feature>
<feature type="compositionally biased region" description="Low complexity" evidence="3">
    <location>
        <begin position="1280"/>
        <end position="1297"/>
    </location>
</feature>
<dbReference type="InterPro" id="IPR032474">
    <property type="entry name" value="Argonaute_N"/>
</dbReference>
<protein>
    <recommendedName>
        <fullName evidence="4">Protein argonaute N-terminal domain-containing protein</fullName>
    </recommendedName>
</protein>
<feature type="region of interest" description="Disordered" evidence="3">
    <location>
        <begin position="1516"/>
        <end position="1712"/>
    </location>
</feature>
<feature type="region of interest" description="Disordered" evidence="3">
    <location>
        <begin position="2764"/>
        <end position="2838"/>
    </location>
</feature>
<feature type="compositionally biased region" description="Basic residues" evidence="3">
    <location>
        <begin position="70"/>
        <end position="80"/>
    </location>
</feature>
<feature type="compositionally biased region" description="Polar residues" evidence="3">
    <location>
        <begin position="868"/>
        <end position="885"/>
    </location>
</feature>
<dbReference type="GO" id="GO:0005737">
    <property type="term" value="C:cytoplasm"/>
    <property type="evidence" value="ECO:0007669"/>
    <property type="project" value="UniProtKB-SubCell"/>
</dbReference>
<feature type="region of interest" description="Disordered" evidence="3">
    <location>
        <begin position="1322"/>
        <end position="1353"/>
    </location>
</feature>
<feature type="region of interest" description="Disordered" evidence="3">
    <location>
        <begin position="1"/>
        <end position="110"/>
    </location>
</feature>
<feature type="compositionally biased region" description="Low complexity" evidence="3">
    <location>
        <begin position="752"/>
        <end position="767"/>
    </location>
</feature>
<comment type="caution">
    <text evidence="5">The sequence shown here is derived from an EMBL/GenBank/DDBJ whole genome shotgun (WGS) entry which is preliminary data.</text>
</comment>
<feature type="compositionally biased region" description="Polar residues" evidence="3">
    <location>
        <begin position="2392"/>
        <end position="2414"/>
    </location>
</feature>
<feature type="region of interest" description="Disordered" evidence="3">
    <location>
        <begin position="165"/>
        <end position="199"/>
    </location>
</feature>
<feature type="compositionally biased region" description="Basic residues" evidence="3">
    <location>
        <begin position="1672"/>
        <end position="1684"/>
    </location>
</feature>
<proteinExistence type="predicted"/>
<dbReference type="Pfam" id="PF16486">
    <property type="entry name" value="ArgoN"/>
    <property type="match status" value="1"/>
</dbReference>
<feature type="compositionally biased region" description="Polar residues" evidence="3">
    <location>
        <begin position="398"/>
        <end position="418"/>
    </location>
</feature>
<sequence>MSAAKYANLPDIDLEGNDVYETPDVPPSPTEVESDEENDAARFRGNLANRPDQAELNGEPLPSTEASGRFFRHAERRARRQRELYSYPDSSYSSSRSPSPSRSNLPLSQRIELMKNELAQLEAEAAGDTDPKDEPTELIRELSEMRGRLAGIGSRARLINAMANSKPKEKAKPETDAPTQNVGQQGGEPEISRAHGGGVVDMDRRIAQLEKLIGASGTSLDESSPLPQPLLPHLTRISTLLTLLAQPRHIDSISRRLKLLLTDLERYNASAAPSAPGAPLPPALAELAPLLQRLAPHITTIPAVLARLRTLSALHASAAGFGDAVSGLEEDQRRLRAGLADLEEAVEGLEGSITDNSGTITRNVEGLEARIASLEERLAGSPPHTTTTMGKKKPSVKRTPTTSSATNGGTSDLTSPTALSFVKALGRSPEDQKDVSEPVQDEPKNATSSTEESSTGDAATTTADTPAAPLSKSQKKKAAAARKAAAALAPDNASSQPATTEGVDTPTTPVDSSEATSNMETSLSDEPETSKPLENTPASRPEQDLEGDAWGLNEGEPSGGNHDVTEPAADETPAPCAQDSSSADGVQVAIVEPKSEDAIPKDSVILTAEKTTESVSPPPAEEVPSDAVPNSSNDAPSPDTSDSLETKSDTVIPSTEIAAEGDPPNKDTTKPNGTSNCEPMDLPPRPSDDDNTPLSQFASRQKPIVDTSFVSNGSVNNSARKQTPSLAGENLGSSQSGSNSNTFGAGVFSNGPSRTTAPSTSPTSGVPARGPAAVGFGSAAPQTPATTTGFGFGFGSPQQSTPKTASGMSWSSSPPSKPAAKAGWGSWLNKARETIEHVVNDEPSPAPTSSPRAPLARSPSVDRPAQPGLSNSNFTPDATPTSPSRPTKGMTAFEMRMAALTKKAVTSPNKDSSSAPMPETPKTSSSVIPPSDPVASPISPSQPTQSYTQSHPSPLPLPPSTSEPTEQAASQTPDQAMVTSALPPLPRESTAEFGKVGKFDNPEAPISSKMATTGLRLHTQSVVPDGRRSASPVTKRGSIGSETERPSLADMRSSSAPTPKTPINSASPKTPASFSFGAGLGTTSRFNGGGFRFGGGGFPGLRHGPSPISTPATEKNETKLEQQNDRDDLSSVVEGNEHQDLDSQVGESEPQDLDSLVDESGVDTLGNLPITIDVESPAIPMTFNTAVPDVAPPYSNPWDSGRSITAKAFPTTTLEAIAPLSSPIKSEFEPEAAIPDDKTIADPSDLADVTPEPAPKDEPQPESPVVSEHAVTPIAEKPTEALAPEEPVVAPADEPAASPVVEEAVVVSVVEEPIVAPVPHDEVFASESTEPVAVPEPQVDEPPREISTEETPETLVDPVAEAVVEAVVEAVIEPTVAPTIEPTIEPAIEPTIEPVVPAVEPAAEPAAESVVEPVVEAVTEPTPEAIPEPGSEPLVQTVVEPATETPIESTPEPVVQPVVESPEPVVVPLVEPVSEPVVESVTVAPILEPMTEPASLPIPASPVPPIVELAPAAPTEAPVEKLSPPKLTLDVPPADESFKPESPLPPTSAIPETPATPAKKKDKRDKKNRKNKKGTAAVSESVPVIPATTSEPAPQSEPASESEPKVEPIRDQAREESVTPVPVEAKVEPIPEAVELTPTIEVLPEPETPKEPEATPEIVEEKPKEEPVSPAKSKKSKSRQKNKNKGLAAPTQVTSPADDIPPTPVEKTEQPEAEVVEVVEVVEPAAVEPVMVESTMVEPTVAELAAVEPVVVEPISIEPVPVEPVPGEPVPVEFVAVEVEPVAVEPVVVEVEVEVEVAPGPATEEVTKNEDNRTSVSDEGFETPKAAPRELPELIPEPVEAAPQSPVVEAPVEATVIPHTETESSPEPILVPPSTEVYPELIPIPDPQSELEPELEPEPIPVPIVEPIVDPVVEVVIEPPVDVAAEVPVEPAYDSVPELVSAPTVEPIAEPTIAPSTEDIIIEEAQPVAEFIPELQAQPPVESVFELVVSPVTEAPKEEVPTLEVQDTNPSPSKSSKKKNKKKGAAKAAMVMEDATPSPANDNPVVEVVNPEVPMTSAVEDNKVSEIAVTPDPAASKKKKARKSKAVSVVSTPVEEQAPVLPLPVEAPATLVDTPQIEEMEEALVAPPVEVLEPPVETEATPKIEVLELPDDHNAEAVSIISVAQVYPDVTTPTLPVIEVAPIEHVPEVPFEPEPMPVLVDLPQSPATSALSVSSPRPSIFSPWPQAAFLATRGASPPRSVTSNTDKHDEILEALQIPINPISIPVRPVLEHVVSAEITIPLSASPLSDSASQSSQDIGSFGREASFVPRESQLTRRTGSVSSITSIDTDSPSTAEKTKMRPSMPPLISIPVPSPIATSSPYLDSVILQPSAQPEPERKPSAKITEEPVPSIVTNDLPTNDVTPNADATTKPSSSRILDGFSPLRWFGFGGLSPSAVENKPAEVKPVEVKPVDAKLVEVQPVEVRPVEVKSVDTKSAEVKPIEIKHVEAKPIETKATEVKPIEVKPVEVKPVEVHPVAVNTGDREKQTGVTLVPIRKAASPSSPESPSIEKISWSRRPHQATMVTYIPPVKPRVPLARDSVLTADGPTAPFRPGRVPPVSTMPPIIPIAPISAASPSTPAKSDAPYSRRSHRTNGANMLLPSTSVHVQGVSTNEGKRERSTKRLSPRVTSPTNPMVALQSPRSSEDSLPAYMSQAPSVDRDQKPLRGILKQRITPPATPPEAETPTTASSADATLPTPKFEFMNARSTPTYDWDHAPSVRKDILNSTSVSRSREVAATTPHLSRSRTTGDSNHRSRSKHSSKELGSLPHKVTRPRTPSPLREPRATSKTTVTPPKPNLVPVLNETIIRGKTSKPAKISTTRTTGDVYIQPLISPILLTSENCGGRLPENKVYQYDGISPSESLSPTSRKAIFDLLQKQVAPQVFPTLARPNFDGKKMLYAQRRLNVSSKQEFSVELLEHGQEPRVYTVQLKRLAVITPQIALTFR</sequence>
<feature type="compositionally biased region" description="Low complexity" evidence="3">
    <location>
        <begin position="2285"/>
        <end position="2298"/>
    </location>
</feature>
<feature type="region of interest" description="Disordered" evidence="3">
    <location>
        <begin position="375"/>
        <end position="1160"/>
    </location>
</feature>
<feature type="compositionally biased region" description="Basic residues" evidence="3">
    <location>
        <begin position="1558"/>
        <end position="1573"/>
    </location>
</feature>
<feature type="compositionally biased region" description="Low complexity" evidence="3">
    <location>
        <begin position="2318"/>
        <end position="2334"/>
    </location>
</feature>
<feature type="compositionally biased region" description="Acidic residues" evidence="3">
    <location>
        <begin position="1149"/>
        <end position="1160"/>
    </location>
</feature>
<feature type="region of interest" description="Disordered" evidence="3">
    <location>
        <begin position="1800"/>
        <end position="1830"/>
    </location>
</feature>
<feature type="compositionally biased region" description="Low complexity" evidence="3">
    <location>
        <begin position="84"/>
        <end position="110"/>
    </location>
</feature>
<feature type="compositionally biased region" description="Polar residues" evidence="3">
    <location>
        <begin position="2780"/>
        <end position="2790"/>
    </location>
</feature>
<feature type="compositionally biased region" description="Basic and acidic residues" evidence="3">
    <location>
        <begin position="1602"/>
        <end position="1617"/>
    </location>
</feature>
<dbReference type="PANTHER" id="PTHR15346">
    <property type="entry name" value="DYNACTIN SUBUNIT"/>
    <property type="match status" value="1"/>
</dbReference>
<feature type="region of interest" description="Disordered" evidence="3">
    <location>
        <begin position="1220"/>
        <end position="1297"/>
    </location>
</feature>
<feature type="compositionally biased region" description="Polar residues" evidence="3">
    <location>
        <begin position="1052"/>
        <end position="1073"/>
    </location>
</feature>
<comment type="subcellular location">
    <subcellularLocation>
        <location evidence="1">Cytoplasm</location>
    </subcellularLocation>
</comment>
<evidence type="ECO:0000313" key="5">
    <source>
        <dbReference type="EMBL" id="CAE6405196.1"/>
    </source>
</evidence>
<evidence type="ECO:0000259" key="4">
    <source>
        <dbReference type="Pfam" id="PF16486"/>
    </source>
</evidence>
<dbReference type="InterPro" id="IPR028133">
    <property type="entry name" value="Dynamitin"/>
</dbReference>
<feature type="compositionally biased region" description="Low complexity" evidence="3">
    <location>
        <begin position="2610"/>
        <end position="2625"/>
    </location>
</feature>
<dbReference type="Pfam" id="PF04912">
    <property type="entry name" value="Dynamitin"/>
    <property type="match status" value="1"/>
</dbReference>
<feature type="compositionally biased region" description="Polar residues" evidence="3">
    <location>
        <begin position="2633"/>
        <end position="2653"/>
    </location>
</feature>
<name>A0A8H2WTC4_9AGAM</name>
<evidence type="ECO:0000313" key="6">
    <source>
        <dbReference type="Proteomes" id="UP000663841"/>
    </source>
</evidence>
<feature type="compositionally biased region" description="Basic and acidic residues" evidence="3">
    <location>
        <begin position="2375"/>
        <end position="2386"/>
    </location>
</feature>
<accession>A0A8H2WTC4</accession>
<organism evidence="5 6">
    <name type="scientific">Rhizoctonia solani</name>
    <dbReference type="NCBI Taxonomy" id="456999"/>
    <lineage>
        <taxon>Eukaryota</taxon>
        <taxon>Fungi</taxon>
        <taxon>Dikarya</taxon>
        <taxon>Basidiomycota</taxon>
        <taxon>Agaricomycotina</taxon>
        <taxon>Agaricomycetes</taxon>
        <taxon>Cantharellales</taxon>
        <taxon>Ceratobasidiaceae</taxon>
        <taxon>Rhizoctonia</taxon>
    </lineage>
</organism>
<dbReference type="Proteomes" id="UP000663841">
    <property type="component" value="Unassembled WGS sequence"/>
</dbReference>
<feature type="compositionally biased region" description="Basic and acidic residues" evidence="3">
    <location>
        <begin position="1647"/>
        <end position="1667"/>
    </location>
</feature>
<feature type="compositionally biased region" description="Basic and acidic residues" evidence="3">
    <location>
        <begin position="1114"/>
        <end position="1141"/>
    </location>
</feature>
<evidence type="ECO:0000256" key="2">
    <source>
        <dbReference type="ARBA" id="ARBA00022490"/>
    </source>
</evidence>
<feature type="region of interest" description="Disordered" evidence="3">
    <location>
        <begin position="1995"/>
        <end position="2029"/>
    </location>
</feature>
<feature type="compositionally biased region" description="Low complexity" evidence="3">
    <location>
        <begin position="847"/>
        <end position="859"/>
    </location>
</feature>
<keyword evidence="2" id="KW-0963">Cytoplasm</keyword>
<feature type="compositionally biased region" description="Polar residues" evidence="3">
    <location>
        <begin position="630"/>
        <end position="653"/>
    </location>
</feature>
<feature type="compositionally biased region" description="Basic and acidic residues" evidence="3">
    <location>
        <begin position="830"/>
        <end position="840"/>
    </location>
</feature>
<feature type="compositionally biased region" description="Polar residues" evidence="3">
    <location>
        <begin position="708"/>
        <end position="725"/>
    </location>
</feature>